<gene>
    <name evidence="3" type="ORF">SCF082_LOCUS29433</name>
</gene>
<feature type="region of interest" description="Disordered" evidence="1">
    <location>
        <begin position="255"/>
        <end position="274"/>
    </location>
</feature>
<dbReference type="PANTHER" id="PTHR31331:SF1">
    <property type="entry name" value="CYSTEINE RICH SECRETORY PROTEIN LCCL DOMAIN CONTAINING 2"/>
    <property type="match status" value="1"/>
</dbReference>
<organism evidence="3 4">
    <name type="scientific">Durusdinium trenchii</name>
    <dbReference type="NCBI Taxonomy" id="1381693"/>
    <lineage>
        <taxon>Eukaryota</taxon>
        <taxon>Sar</taxon>
        <taxon>Alveolata</taxon>
        <taxon>Dinophyceae</taxon>
        <taxon>Suessiales</taxon>
        <taxon>Symbiodiniaceae</taxon>
        <taxon>Durusdinium</taxon>
    </lineage>
</organism>
<dbReference type="InterPro" id="IPR051957">
    <property type="entry name" value="CRISP-LCCL_domain"/>
</dbReference>
<dbReference type="SUPFAM" id="SSF69848">
    <property type="entry name" value="LCCL domain"/>
    <property type="match status" value="2"/>
</dbReference>
<dbReference type="PROSITE" id="PS50820">
    <property type="entry name" value="LCCL"/>
    <property type="match status" value="2"/>
</dbReference>
<evidence type="ECO:0000256" key="1">
    <source>
        <dbReference type="SAM" id="MobiDB-lite"/>
    </source>
</evidence>
<dbReference type="Gene3D" id="2.170.130.20">
    <property type="entry name" value="LCCL-like domain"/>
    <property type="match status" value="2"/>
</dbReference>
<dbReference type="SMART" id="SM00603">
    <property type="entry name" value="LCCL"/>
    <property type="match status" value="1"/>
</dbReference>
<evidence type="ECO:0000259" key="2">
    <source>
        <dbReference type="PROSITE" id="PS50820"/>
    </source>
</evidence>
<comment type="caution">
    <text evidence="3">The sequence shown here is derived from an EMBL/GenBank/DDBJ whole genome shotgun (WGS) entry which is preliminary data.</text>
</comment>
<accession>A0ABP0MRQ8</accession>
<evidence type="ECO:0000313" key="4">
    <source>
        <dbReference type="Proteomes" id="UP001642464"/>
    </source>
</evidence>
<feature type="compositionally biased region" description="Polar residues" evidence="1">
    <location>
        <begin position="256"/>
        <end position="268"/>
    </location>
</feature>
<feature type="domain" description="LCCL" evidence="2">
    <location>
        <begin position="198"/>
        <end position="276"/>
    </location>
</feature>
<dbReference type="InterPro" id="IPR004043">
    <property type="entry name" value="LCCL"/>
</dbReference>
<sequence>MGLRAALLGHADVPPQVDLGLRCCELGRTPARASSFFEAPLKVPISHDVHEPKAVQVLSCQSTGHDLRWQGHMARVVCPAHCEREPAAVAVGTGVHPLGSPICLGAIVDKVLPVYGGEMILTKAAPIQAQRLLGQPAGLESYSGGESDVAVSVSATGLKGEAWHAYVTDSLDAREALPPEHVVQDCMETFEKLPLETHGESLVINCPGRCAGAGKLAGTLIYSPDSSVCWAAEHAKVIGPRGGRVVVTRRHGQNEFFGSTEGSEQSQDAPGADASYTVALPTSDVLARMSVPGPKMAFL</sequence>
<protein>
    <submittedName>
        <fullName evidence="3">Cysteine-rich secretory protein LCCL domain-containing 1</fullName>
    </submittedName>
</protein>
<reference evidence="3 4" key="1">
    <citation type="submission" date="2024-02" db="EMBL/GenBank/DDBJ databases">
        <authorList>
            <person name="Chen Y."/>
            <person name="Shah S."/>
            <person name="Dougan E. K."/>
            <person name="Thang M."/>
            <person name="Chan C."/>
        </authorList>
    </citation>
    <scope>NUCLEOTIDE SEQUENCE [LARGE SCALE GENOMIC DNA]</scope>
</reference>
<evidence type="ECO:0000313" key="3">
    <source>
        <dbReference type="EMBL" id="CAK9054178.1"/>
    </source>
</evidence>
<name>A0ABP0MRQ8_9DINO</name>
<dbReference type="InterPro" id="IPR036609">
    <property type="entry name" value="LCCL_sf"/>
</dbReference>
<keyword evidence="4" id="KW-1185">Reference proteome</keyword>
<proteinExistence type="predicted"/>
<dbReference type="EMBL" id="CAXAMM010023780">
    <property type="protein sequence ID" value="CAK9054178.1"/>
    <property type="molecule type" value="Genomic_DNA"/>
</dbReference>
<dbReference type="Proteomes" id="UP001642464">
    <property type="component" value="Unassembled WGS sequence"/>
</dbReference>
<dbReference type="Pfam" id="PF03815">
    <property type="entry name" value="LCCL"/>
    <property type="match status" value="2"/>
</dbReference>
<dbReference type="PANTHER" id="PTHR31331">
    <property type="entry name" value="LCCL DOMAIN PROTEIN (AFU_ORTHOLOGUE AFUA_5G08630)"/>
    <property type="match status" value="1"/>
</dbReference>
<feature type="domain" description="LCCL" evidence="2">
    <location>
        <begin position="54"/>
        <end position="119"/>
    </location>
</feature>